<proteinExistence type="predicted"/>
<dbReference type="EMBL" id="KI392503">
    <property type="protein sequence ID" value="ERN15301.1"/>
    <property type="molecule type" value="Genomic_DNA"/>
</dbReference>
<organism evidence="1 2">
    <name type="scientific">Amborella trichopoda</name>
    <dbReference type="NCBI Taxonomy" id="13333"/>
    <lineage>
        <taxon>Eukaryota</taxon>
        <taxon>Viridiplantae</taxon>
        <taxon>Streptophyta</taxon>
        <taxon>Embryophyta</taxon>
        <taxon>Tracheophyta</taxon>
        <taxon>Spermatophyta</taxon>
        <taxon>Magnoliopsida</taxon>
        <taxon>Amborellales</taxon>
        <taxon>Amborellaceae</taxon>
        <taxon>Amborella</taxon>
    </lineage>
</organism>
<dbReference type="HOGENOM" id="CLU_2281211_0_0_1"/>
<protein>
    <submittedName>
        <fullName evidence="1">Uncharacterized protein</fullName>
    </submittedName>
</protein>
<reference evidence="2" key="1">
    <citation type="journal article" date="2013" name="Science">
        <title>The Amborella genome and the evolution of flowering plants.</title>
        <authorList>
            <consortium name="Amborella Genome Project"/>
        </authorList>
    </citation>
    <scope>NUCLEOTIDE SEQUENCE [LARGE SCALE GENOMIC DNA]</scope>
</reference>
<evidence type="ECO:0000313" key="2">
    <source>
        <dbReference type="Proteomes" id="UP000017836"/>
    </source>
</evidence>
<name>U5CQ44_AMBTC</name>
<keyword evidence="2" id="KW-1185">Reference proteome</keyword>
<gene>
    <name evidence="1" type="ORF">AMTR_s00036p00059010</name>
</gene>
<accession>U5CQ44</accession>
<dbReference type="Proteomes" id="UP000017836">
    <property type="component" value="Unassembled WGS sequence"/>
</dbReference>
<dbReference type="Gramene" id="ERN15301">
    <property type="protein sequence ID" value="ERN15301"/>
    <property type="gene ID" value="AMTR_s00036p00059010"/>
</dbReference>
<evidence type="ECO:0000313" key="1">
    <source>
        <dbReference type="EMBL" id="ERN15301.1"/>
    </source>
</evidence>
<sequence>MFIAGGLMLERCHALPKRCSSRSSIAGAWSFNVRMPKVQKVSYRSAWQKHVHHLPEHIHHLPEHLLYQGVAGVLGDAAGTRGGVAGAFGGNARACGMLLEPI</sequence>
<dbReference type="AlphaFoldDB" id="U5CQ44"/>